<dbReference type="EMBL" id="AZFS01000046">
    <property type="protein sequence ID" value="KRL95568.1"/>
    <property type="molecule type" value="Genomic_DNA"/>
</dbReference>
<dbReference type="InterPro" id="IPR049254">
    <property type="entry name" value="Phage_tail_terminator"/>
</dbReference>
<sequence>MPAIGSRGQPELFGRQKRTHGYQVVYFPDPKKPNADMEVMEQLLLDQFLTLPGFAHIRDRNFGRIDGTLTLDFNIVLWVQPVDDAVKLKNMEYHGVIANGSK</sequence>
<keyword evidence="2" id="KW-1185">Reference proteome</keyword>
<evidence type="ECO:0000313" key="1">
    <source>
        <dbReference type="EMBL" id="KRL95568.1"/>
    </source>
</evidence>
<dbReference type="STRING" id="1423753.FD28_GL002540"/>
<gene>
    <name evidence="1" type="ORF">FD28_GL002540</name>
</gene>
<reference evidence="1 2" key="1">
    <citation type="journal article" date="2015" name="Genome Announc.">
        <title>Expanding the biotechnology potential of lactobacilli through comparative genomics of 213 strains and associated genera.</title>
        <authorList>
            <person name="Sun Z."/>
            <person name="Harris H.M."/>
            <person name="McCann A."/>
            <person name="Guo C."/>
            <person name="Argimon S."/>
            <person name="Zhang W."/>
            <person name="Yang X."/>
            <person name="Jeffery I.B."/>
            <person name="Cooney J.C."/>
            <person name="Kagawa T.F."/>
            <person name="Liu W."/>
            <person name="Song Y."/>
            <person name="Salvetti E."/>
            <person name="Wrobel A."/>
            <person name="Rasinkangas P."/>
            <person name="Parkhill J."/>
            <person name="Rea M.C."/>
            <person name="O'Sullivan O."/>
            <person name="Ritari J."/>
            <person name="Douillard F.P."/>
            <person name="Paul Ross R."/>
            <person name="Yang R."/>
            <person name="Briner A.E."/>
            <person name="Felis G.E."/>
            <person name="de Vos W.M."/>
            <person name="Barrangou R."/>
            <person name="Klaenhammer T.R."/>
            <person name="Caufield P.W."/>
            <person name="Cui Y."/>
            <person name="Zhang H."/>
            <person name="O'Toole P.W."/>
        </authorList>
    </citation>
    <scope>NUCLEOTIDE SEQUENCE [LARGE SCALE GENOMIC DNA]</scope>
    <source>
        <strain evidence="1 2">DSM 16381</strain>
    </source>
</reference>
<accession>A0A0R1UQT2</accession>
<dbReference type="AlphaFoldDB" id="A0A0R1UQT2"/>
<protein>
    <submittedName>
        <fullName evidence="1">Uncharacterized protein</fullName>
    </submittedName>
</protein>
<dbReference type="Proteomes" id="UP000051580">
    <property type="component" value="Unassembled WGS sequence"/>
</dbReference>
<proteinExistence type="predicted"/>
<name>A0A0R1UQT2_9LACO</name>
<comment type="caution">
    <text evidence="1">The sequence shown here is derived from an EMBL/GenBank/DDBJ whole genome shotgun (WGS) entry which is preliminary data.</text>
</comment>
<dbReference type="PATRIC" id="fig|1423753.3.peg.2668"/>
<organism evidence="1 2">
    <name type="scientific">Levilactobacillus hammesii DSM 16381</name>
    <dbReference type="NCBI Taxonomy" id="1423753"/>
    <lineage>
        <taxon>Bacteria</taxon>
        <taxon>Bacillati</taxon>
        <taxon>Bacillota</taxon>
        <taxon>Bacilli</taxon>
        <taxon>Lactobacillales</taxon>
        <taxon>Lactobacillaceae</taxon>
        <taxon>Levilactobacillus</taxon>
    </lineage>
</organism>
<evidence type="ECO:0000313" key="2">
    <source>
        <dbReference type="Proteomes" id="UP000051580"/>
    </source>
</evidence>
<dbReference type="Pfam" id="PF20765">
    <property type="entry name" value="Phage_tail_terminator_8"/>
    <property type="match status" value="1"/>
</dbReference>